<dbReference type="EMBL" id="JAOPJF010000070">
    <property type="protein sequence ID" value="KAK1141039.1"/>
    <property type="molecule type" value="Genomic_DNA"/>
</dbReference>
<proteinExistence type="predicted"/>
<name>A0ACC3ATL9_9EURO</name>
<evidence type="ECO:0000313" key="2">
    <source>
        <dbReference type="Proteomes" id="UP001177260"/>
    </source>
</evidence>
<gene>
    <name evidence="1" type="ORF">N8T08_009612</name>
</gene>
<evidence type="ECO:0000313" key="1">
    <source>
        <dbReference type="EMBL" id="KAK1141039.1"/>
    </source>
</evidence>
<organism evidence="1 2">
    <name type="scientific">Aspergillus melleus</name>
    <dbReference type="NCBI Taxonomy" id="138277"/>
    <lineage>
        <taxon>Eukaryota</taxon>
        <taxon>Fungi</taxon>
        <taxon>Dikarya</taxon>
        <taxon>Ascomycota</taxon>
        <taxon>Pezizomycotina</taxon>
        <taxon>Eurotiomycetes</taxon>
        <taxon>Eurotiomycetidae</taxon>
        <taxon>Eurotiales</taxon>
        <taxon>Aspergillaceae</taxon>
        <taxon>Aspergillus</taxon>
        <taxon>Aspergillus subgen. Circumdati</taxon>
    </lineage>
</organism>
<keyword evidence="2" id="KW-1185">Reference proteome</keyword>
<sequence>MLPFWPTAALWAVLAGVTSAQDWRNQVNVSICNWAQLRASTIRDKVYLDGGYLWRQEGYTSGAPQFTSNDNEDGKLYYLNLSSTFDTSSDNLTALFGSIPKAASAANNLAPNYRDGVMFSNDEQLYLYGGLLRATESQDPPAGDRVLGYEVYQYGPYRSSWQRGFIENQLDHDVTRYVTHGAGVSAPSENLGFYFSGMHGANWGSIADDQSANRSSARMISVDMSEMRGNVWSNTSLPDYVPPRANAELVWLPVSDSGALVAIGGVVNAESIYRTDGLNNPQKNASRRASPEFMETVSVYDVAEKKWYIQETTGDIPPALSQFCSVYASASDDSSHNIYIYGGYDGLSKDSSPSDDVYVLSLPSFEWVKLLSGQSKHGRRGHKCIKPYPDKMLVLGGRYKTPTDCLDGGIVQVFNLNTGRFQDKYDPKDWSEYKVPDLVTGRIGGDSDGNAKTTSPKSWTNSSLEGVFSAKYTKTVKTWYPYNSTESSTPSPTVSVVPDKKSGFPGWAGAIIGVVLGLFLIGGALAFWCFRRRHRAKGSQQTSEESGKRSHIMRWMYTGSPAVGEGVKSNDTTTASVSYRTYQANDSNVDQSVTTAAGAASPRTIEAGSDPIYEMHDESTTPPVELPTPYNSNPLPSPTSSTGSGSTGIISPLASPNANRDIQEADSPPVRPAHHRHISSLSSVRSFSIANMIHEDDGATRHAHRPSQVSDISETSISSDGTRVGESGGQFSSSDGEWRLETTREVDERDYFNNGRQ</sequence>
<dbReference type="Proteomes" id="UP001177260">
    <property type="component" value="Unassembled WGS sequence"/>
</dbReference>
<reference evidence="1 2" key="1">
    <citation type="journal article" date="2023" name="ACS Omega">
        <title>Identification of the Neoaspergillic Acid Biosynthesis Gene Cluster by Establishing an In Vitro CRISPR-Ribonucleoprotein Genetic System in Aspergillus melleus.</title>
        <authorList>
            <person name="Yuan B."/>
            <person name="Grau M.F."/>
            <person name="Murata R.M."/>
            <person name="Torok T."/>
            <person name="Venkateswaran K."/>
            <person name="Stajich J.E."/>
            <person name="Wang C.C.C."/>
        </authorList>
    </citation>
    <scope>NUCLEOTIDE SEQUENCE [LARGE SCALE GENOMIC DNA]</scope>
    <source>
        <strain evidence="1 2">IMV 1140</strain>
    </source>
</reference>
<accession>A0ACC3ATL9</accession>
<protein>
    <submittedName>
        <fullName evidence="1">Uncharacterized protein</fullName>
    </submittedName>
</protein>
<comment type="caution">
    <text evidence="1">The sequence shown here is derived from an EMBL/GenBank/DDBJ whole genome shotgun (WGS) entry which is preliminary data.</text>
</comment>